<keyword evidence="9 12" id="KW-0472">Membrane</keyword>
<evidence type="ECO:0000256" key="6">
    <source>
        <dbReference type="ARBA" id="ARBA00022989"/>
    </source>
</evidence>
<name>A0A0A7KZ58_9ECHI</name>
<keyword evidence="3" id="KW-0716">Sensory transduction</keyword>
<proteinExistence type="predicted"/>
<dbReference type="GO" id="GO:0007602">
    <property type="term" value="P:phototransduction"/>
    <property type="evidence" value="ECO:0007669"/>
    <property type="project" value="UniProtKB-KW"/>
</dbReference>
<dbReference type="PROSITE" id="PS00238">
    <property type="entry name" value="OPSIN"/>
    <property type="match status" value="1"/>
</dbReference>
<feature type="transmembrane region" description="Helical" evidence="12">
    <location>
        <begin position="31"/>
        <end position="47"/>
    </location>
</feature>
<protein>
    <submittedName>
        <fullName evidence="14">Opsin 4.4</fullName>
    </submittedName>
</protein>
<evidence type="ECO:0000256" key="12">
    <source>
        <dbReference type="SAM" id="Phobius"/>
    </source>
</evidence>
<keyword evidence="7" id="KW-0157">Chromophore</keyword>
<feature type="transmembrane region" description="Helical" evidence="12">
    <location>
        <begin position="114"/>
        <end position="136"/>
    </location>
</feature>
<organism evidence="14">
    <name type="scientific">Amphiura filiformis</name>
    <dbReference type="NCBI Taxonomy" id="82378"/>
    <lineage>
        <taxon>Eukaryota</taxon>
        <taxon>Metazoa</taxon>
        <taxon>Echinodermata</taxon>
        <taxon>Eleutherozoa</taxon>
        <taxon>Asterozoa</taxon>
        <taxon>Ophiuroidea</taxon>
        <taxon>Myophiuroidea</taxon>
        <taxon>Metophiurida</taxon>
        <taxon>Ophintegrida</taxon>
        <taxon>Amphilepidida</taxon>
        <taxon>Ophiurina</taxon>
        <taxon>Gnathophiurina</taxon>
        <taxon>Amphiuroidea</taxon>
        <taxon>Amphiuridae</taxon>
        <taxon>Amphiura</taxon>
    </lineage>
</organism>
<reference evidence="14" key="1">
    <citation type="submission" date="2014-08" db="EMBL/GenBank/DDBJ databases">
        <title>High opsin diversity in a non-visual infaunal brittle star.</title>
        <authorList>
            <person name="Delroisse J."/>
            <person name="Ullrich-Luter E."/>
            <person name="Ortega-Martinez O."/>
            <person name="Dupont S."/>
            <person name="Arnone M.-I."/>
            <person name="Mallefet J."/>
            <person name="Flammang P."/>
        </authorList>
    </citation>
    <scope>NUCLEOTIDE SEQUENCE</scope>
</reference>
<evidence type="ECO:0000256" key="7">
    <source>
        <dbReference type="ARBA" id="ARBA00022991"/>
    </source>
</evidence>
<feature type="non-terminal residue" evidence="14">
    <location>
        <position position="1"/>
    </location>
</feature>
<evidence type="ECO:0000259" key="13">
    <source>
        <dbReference type="PROSITE" id="PS50262"/>
    </source>
</evidence>
<feature type="non-terminal residue" evidence="14">
    <location>
        <position position="253"/>
    </location>
</feature>
<dbReference type="InterPro" id="IPR027430">
    <property type="entry name" value="Retinal_BS"/>
</dbReference>
<dbReference type="Gene3D" id="1.20.1070.10">
    <property type="entry name" value="Rhodopsin 7-helix transmembrane proteins"/>
    <property type="match status" value="1"/>
</dbReference>
<keyword evidence="5" id="KW-0681">Retinal protein</keyword>
<dbReference type="Pfam" id="PF00001">
    <property type="entry name" value="7tm_1"/>
    <property type="match status" value="1"/>
</dbReference>
<keyword evidence="11" id="KW-0807">Transducer</keyword>
<feature type="domain" description="G-protein coupled receptors family 1 profile" evidence="13">
    <location>
        <begin position="39"/>
        <end position="232"/>
    </location>
</feature>
<evidence type="ECO:0000256" key="2">
    <source>
        <dbReference type="ARBA" id="ARBA00022543"/>
    </source>
</evidence>
<feature type="transmembrane region" description="Helical" evidence="12">
    <location>
        <begin position="67"/>
        <end position="84"/>
    </location>
</feature>
<evidence type="ECO:0000256" key="9">
    <source>
        <dbReference type="ARBA" id="ARBA00023136"/>
    </source>
</evidence>
<evidence type="ECO:0000256" key="3">
    <source>
        <dbReference type="ARBA" id="ARBA00022606"/>
    </source>
</evidence>
<evidence type="ECO:0000256" key="8">
    <source>
        <dbReference type="ARBA" id="ARBA00023040"/>
    </source>
</evidence>
<dbReference type="PANTHER" id="PTHR24240">
    <property type="entry name" value="OPSIN"/>
    <property type="match status" value="1"/>
</dbReference>
<evidence type="ECO:0000313" key="14">
    <source>
        <dbReference type="EMBL" id="AIZ50548.1"/>
    </source>
</evidence>
<dbReference type="InterPro" id="IPR000276">
    <property type="entry name" value="GPCR_Rhodpsn"/>
</dbReference>
<evidence type="ECO:0000256" key="4">
    <source>
        <dbReference type="ARBA" id="ARBA00022692"/>
    </source>
</evidence>
<evidence type="ECO:0000256" key="1">
    <source>
        <dbReference type="ARBA" id="ARBA00004141"/>
    </source>
</evidence>
<dbReference type="GO" id="GO:0009881">
    <property type="term" value="F:photoreceptor activity"/>
    <property type="evidence" value="ECO:0007669"/>
    <property type="project" value="UniProtKB-KW"/>
</dbReference>
<dbReference type="SUPFAM" id="SSF81321">
    <property type="entry name" value="Family A G protein-coupled receptor-like"/>
    <property type="match status" value="1"/>
</dbReference>
<feature type="transmembrane region" description="Helical" evidence="12">
    <location>
        <begin position="7"/>
        <end position="25"/>
    </location>
</feature>
<dbReference type="AlphaFoldDB" id="A0A0A7KZ58"/>
<dbReference type="InterPro" id="IPR017452">
    <property type="entry name" value="GPCR_Rhodpsn_7TM"/>
</dbReference>
<feature type="transmembrane region" description="Helical" evidence="12">
    <location>
        <begin position="212"/>
        <end position="234"/>
    </location>
</feature>
<evidence type="ECO:0000256" key="11">
    <source>
        <dbReference type="ARBA" id="ARBA00023224"/>
    </source>
</evidence>
<dbReference type="PROSITE" id="PS50262">
    <property type="entry name" value="G_PROTEIN_RECEP_F1_2"/>
    <property type="match status" value="1"/>
</dbReference>
<keyword evidence="4 12" id="KW-0812">Transmembrane</keyword>
<feature type="transmembrane region" description="Helical" evidence="12">
    <location>
        <begin position="179"/>
        <end position="200"/>
    </location>
</feature>
<keyword evidence="6 12" id="KW-1133">Transmembrane helix</keyword>
<dbReference type="InterPro" id="IPR050125">
    <property type="entry name" value="GPCR_opsins"/>
</dbReference>
<evidence type="ECO:0000256" key="5">
    <source>
        <dbReference type="ARBA" id="ARBA00022925"/>
    </source>
</evidence>
<dbReference type="GO" id="GO:0016020">
    <property type="term" value="C:membrane"/>
    <property type="evidence" value="ECO:0007669"/>
    <property type="project" value="UniProtKB-SubCell"/>
</dbReference>
<dbReference type="GO" id="GO:0004930">
    <property type="term" value="F:G protein-coupled receptor activity"/>
    <property type="evidence" value="ECO:0007669"/>
    <property type="project" value="UniProtKB-KW"/>
</dbReference>
<keyword evidence="2" id="KW-0600">Photoreceptor protein</keyword>
<keyword evidence="8" id="KW-0297">G-protein coupled receptor</keyword>
<keyword evidence="10" id="KW-0675">Receptor</keyword>
<accession>A0A0A7KZ58</accession>
<dbReference type="EMBL" id="KM276768">
    <property type="protein sequence ID" value="AIZ50548.1"/>
    <property type="molecule type" value="Genomic_DNA"/>
</dbReference>
<sequence length="253" mass="29280">KFEKSIVLCVCVSVLIFLVFVWSFYHVYHCINLYLYLHFVFCKLYLYRRCAICTTTDGSGTGSYRRVFFLTVVAWVYSFLWSILPLSGKGAFVLEGYKLNCSFDYVTQTLENKLYVGFLFAGAFFIPMTVIMYSYTRVVLAVKQSRQSLLDMSKVKTTLVVRTFKIHKRQVKNFETAKIGMKLITMFVLSWGPYACVAFIGQFVSPTLVFPIIQLIPVVMAKSASVWNPIVYAISHRRFKRELRGIFLEKCCQ</sequence>
<evidence type="ECO:0000256" key="10">
    <source>
        <dbReference type="ARBA" id="ARBA00023170"/>
    </source>
</evidence>
<comment type="subcellular location">
    <subcellularLocation>
        <location evidence="1">Membrane</location>
        <topology evidence="1">Multi-pass membrane protein</topology>
    </subcellularLocation>
</comment>
<dbReference type="PRINTS" id="PR00237">
    <property type="entry name" value="GPCRRHODOPSN"/>
</dbReference>